<dbReference type="EMBL" id="JAEPRB010000019">
    <property type="protein sequence ID" value="KAG2226206.1"/>
    <property type="molecule type" value="Genomic_DNA"/>
</dbReference>
<name>A0A8H7VKL3_9FUNG</name>
<organism evidence="1 2">
    <name type="scientific">Circinella minor</name>
    <dbReference type="NCBI Taxonomy" id="1195481"/>
    <lineage>
        <taxon>Eukaryota</taxon>
        <taxon>Fungi</taxon>
        <taxon>Fungi incertae sedis</taxon>
        <taxon>Mucoromycota</taxon>
        <taxon>Mucoromycotina</taxon>
        <taxon>Mucoromycetes</taxon>
        <taxon>Mucorales</taxon>
        <taxon>Lichtheimiaceae</taxon>
        <taxon>Circinella</taxon>
    </lineage>
</organism>
<dbReference type="OrthoDB" id="2289141at2759"/>
<reference evidence="1 2" key="1">
    <citation type="submission" date="2020-12" db="EMBL/GenBank/DDBJ databases">
        <title>Metabolic potential, ecology and presence of endohyphal bacteria is reflected in genomic diversity of Mucoromycotina.</title>
        <authorList>
            <person name="Muszewska A."/>
            <person name="Okrasinska A."/>
            <person name="Steczkiewicz K."/>
            <person name="Drgas O."/>
            <person name="Orlowska M."/>
            <person name="Perlinska-Lenart U."/>
            <person name="Aleksandrzak-Piekarczyk T."/>
            <person name="Szatraj K."/>
            <person name="Zielenkiewicz U."/>
            <person name="Pilsyk S."/>
            <person name="Malc E."/>
            <person name="Mieczkowski P."/>
            <person name="Kruszewska J.S."/>
            <person name="Biernat P."/>
            <person name="Pawlowska J."/>
        </authorList>
    </citation>
    <scope>NUCLEOTIDE SEQUENCE [LARGE SCALE GENOMIC DNA]</scope>
    <source>
        <strain evidence="1 2">CBS 142.35</strain>
    </source>
</reference>
<keyword evidence="2" id="KW-1185">Reference proteome</keyword>
<comment type="caution">
    <text evidence="1">The sequence shown here is derived from an EMBL/GenBank/DDBJ whole genome shotgun (WGS) entry which is preliminary data.</text>
</comment>
<gene>
    <name evidence="1" type="ORF">INT45_003351</name>
</gene>
<evidence type="ECO:0000313" key="1">
    <source>
        <dbReference type="EMBL" id="KAG2226206.1"/>
    </source>
</evidence>
<accession>A0A8H7VKL3</accession>
<evidence type="ECO:0008006" key="3">
    <source>
        <dbReference type="Google" id="ProtNLM"/>
    </source>
</evidence>
<protein>
    <recommendedName>
        <fullName evidence="3">Reverse transcriptase zinc-binding domain-containing protein</fullName>
    </recommendedName>
</protein>
<sequence>MLLPGAPILGSAEFYIAVENPTYPSLTKSKWRLFRKAWILPSARTIWWRTLHNKLSCRANLHHILPAKFDNVLCPLGDLETDSAPHFLFFRESKWIVW</sequence>
<proteinExistence type="predicted"/>
<dbReference type="AlphaFoldDB" id="A0A8H7VKL3"/>
<dbReference type="Proteomes" id="UP000646827">
    <property type="component" value="Unassembled WGS sequence"/>
</dbReference>
<evidence type="ECO:0000313" key="2">
    <source>
        <dbReference type="Proteomes" id="UP000646827"/>
    </source>
</evidence>